<feature type="transmembrane region" description="Helical" evidence="1">
    <location>
        <begin position="116"/>
        <end position="135"/>
    </location>
</feature>
<sequence>MSIWSALGELLGISYIYYALGLWAGCLGPHVLLLAGYCWAARRRPGAWPLVALELVYGLLNPVLYLLILQPVLFRSVASPWLTALCWSLLLGYWGLRLIGPLRPVWHEALRAPVRLLLPACIGLVLVLGLRDFGAHSIAPVLFEKEVLASLLVSPLYLFPVAIAAWQLWWTRGQETWAEPGTFFLPSPVSRGVTAVSALAVALMCLAALWRPSERGTRELLLAHRDDILSASARAHVDPRLVASILFVTHREHTTPFQSALEEMAAHVWLADPKSHALISKVLDPSLGLAQIKPKTMLTALWILRASSGHPSMPNKHYRDVPDLGDAFKRIPSPQLSQVPRPELPAEARKPEVVEALLDARQNIALCAFLLDLYAAQWETANVGWSIRHRPEILATLYQIGFERSHPKPDPRPNEFGQRVLEVFGEQWMQEHFGPASQLGTGTPP</sequence>
<feature type="transmembrane region" description="Helical" evidence="1">
    <location>
        <begin position="189"/>
        <end position="210"/>
    </location>
</feature>
<dbReference type="RefSeq" id="WP_267534856.1">
    <property type="nucleotide sequence ID" value="NZ_JAPNKA010000001.1"/>
</dbReference>
<feature type="transmembrane region" description="Helical" evidence="1">
    <location>
        <begin position="147"/>
        <end position="169"/>
    </location>
</feature>
<name>A0ABT4A2R7_9BACT</name>
<evidence type="ECO:0000313" key="2">
    <source>
        <dbReference type="EMBL" id="MCY1075944.1"/>
    </source>
</evidence>
<dbReference type="Proteomes" id="UP001207654">
    <property type="component" value="Unassembled WGS sequence"/>
</dbReference>
<protein>
    <submittedName>
        <fullName evidence="2">Uncharacterized protein</fullName>
    </submittedName>
</protein>
<feature type="transmembrane region" description="Helical" evidence="1">
    <location>
        <begin position="47"/>
        <end position="68"/>
    </location>
</feature>
<feature type="transmembrane region" description="Helical" evidence="1">
    <location>
        <begin position="12"/>
        <end position="35"/>
    </location>
</feature>
<keyword evidence="1" id="KW-0812">Transmembrane</keyword>
<evidence type="ECO:0000256" key="1">
    <source>
        <dbReference type="SAM" id="Phobius"/>
    </source>
</evidence>
<reference evidence="2 3" key="1">
    <citation type="submission" date="2022-11" db="EMBL/GenBank/DDBJ databases">
        <title>Minimal conservation of predation-associated metabolite biosynthetic gene clusters underscores biosynthetic potential of Myxococcota including descriptions for ten novel species: Archangium lansinium sp. nov., Myxococcus landrumus sp. nov., Nannocystis bai.</title>
        <authorList>
            <person name="Ahearne A."/>
            <person name="Stevens C."/>
            <person name="Phillips K."/>
        </authorList>
    </citation>
    <scope>NUCLEOTIDE SEQUENCE [LARGE SCALE GENOMIC DNA]</scope>
    <source>
        <strain evidence="2 3">MIWBW</strain>
    </source>
</reference>
<accession>A0ABT4A2R7</accession>
<feature type="transmembrane region" description="Helical" evidence="1">
    <location>
        <begin position="80"/>
        <end position="96"/>
    </location>
</feature>
<evidence type="ECO:0000313" key="3">
    <source>
        <dbReference type="Proteomes" id="UP001207654"/>
    </source>
</evidence>
<comment type="caution">
    <text evidence="2">The sequence shown here is derived from an EMBL/GenBank/DDBJ whole genome shotgun (WGS) entry which is preliminary data.</text>
</comment>
<gene>
    <name evidence="2" type="ORF">OV287_15830</name>
</gene>
<keyword evidence="1" id="KW-1133">Transmembrane helix</keyword>
<organism evidence="2 3">
    <name type="scientific">Archangium lansingense</name>
    <dbReference type="NCBI Taxonomy" id="2995310"/>
    <lineage>
        <taxon>Bacteria</taxon>
        <taxon>Pseudomonadati</taxon>
        <taxon>Myxococcota</taxon>
        <taxon>Myxococcia</taxon>
        <taxon>Myxococcales</taxon>
        <taxon>Cystobacterineae</taxon>
        <taxon>Archangiaceae</taxon>
        <taxon>Archangium</taxon>
    </lineage>
</organism>
<keyword evidence="1" id="KW-0472">Membrane</keyword>
<proteinExistence type="predicted"/>
<dbReference type="EMBL" id="JAPNKA010000001">
    <property type="protein sequence ID" value="MCY1075944.1"/>
    <property type="molecule type" value="Genomic_DNA"/>
</dbReference>
<keyword evidence="3" id="KW-1185">Reference proteome</keyword>